<dbReference type="InterPro" id="IPR027417">
    <property type="entry name" value="P-loop_NTPase"/>
</dbReference>
<sequence>MKSIAVFNNKGGVGKTTLAYHLASAIAELGKKVLLVDLDPQSNLTLYGYSPEELEELWSEEDNFIEDFPQARKVSAQEEYKRIISKTRSIHFLLKPTEDGVDELEKMPPPRKLTNNLDLLPGRLSIHMFENKVASRWSEAYQSDPLAIRTITNIRRIIEAYGVAGKYDFVIVDTSPALGILNKIVISTSDAFLVPCAPDMFSVYGIKNIGRALSTWIKDFSLLEKIVGERHSKSLPVKPVSFLGFTIYNAKKRSDASNEWKIAKAHYNYAKQIPAAVSAYIPREPLNNS</sequence>
<protein>
    <recommendedName>
        <fullName evidence="1">AAA domain-containing protein</fullName>
    </recommendedName>
</protein>
<dbReference type="AlphaFoldDB" id="A0A2S7BV46"/>
<comment type="caution">
    <text evidence="2">The sequence shown here is derived from an EMBL/GenBank/DDBJ whole genome shotgun (WGS) entry which is preliminary data.</text>
</comment>
<feature type="domain" description="AAA" evidence="1">
    <location>
        <begin position="1"/>
        <end position="215"/>
    </location>
</feature>
<dbReference type="EMBL" id="MDEE01000074">
    <property type="protein sequence ID" value="PPU49055.1"/>
    <property type="molecule type" value="Genomic_DNA"/>
</dbReference>
<dbReference type="Gene3D" id="3.40.50.300">
    <property type="entry name" value="P-loop containing nucleotide triphosphate hydrolases"/>
    <property type="match status" value="1"/>
</dbReference>
<evidence type="ECO:0000259" key="1">
    <source>
        <dbReference type="Pfam" id="PF13614"/>
    </source>
</evidence>
<dbReference type="PANTHER" id="PTHR13696">
    <property type="entry name" value="P-LOOP CONTAINING NUCLEOSIDE TRIPHOSPHATE HYDROLASE"/>
    <property type="match status" value="1"/>
</dbReference>
<dbReference type="SUPFAM" id="SSF52540">
    <property type="entry name" value="P-loop containing nucleoside triphosphate hydrolases"/>
    <property type="match status" value="1"/>
</dbReference>
<proteinExistence type="predicted"/>
<evidence type="ECO:0000313" key="3">
    <source>
        <dbReference type="Proteomes" id="UP000238908"/>
    </source>
</evidence>
<name>A0A2S7BV46_9XANT</name>
<dbReference type="InterPro" id="IPR025669">
    <property type="entry name" value="AAA_dom"/>
</dbReference>
<dbReference type="Pfam" id="PF13614">
    <property type="entry name" value="AAA_31"/>
    <property type="match status" value="1"/>
</dbReference>
<dbReference type="InterPro" id="IPR050678">
    <property type="entry name" value="DNA_Partitioning_ATPase"/>
</dbReference>
<gene>
    <name evidence="2" type="ORF">XdyCFBP7245_22580</name>
</gene>
<dbReference type="Proteomes" id="UP000238908">
    <property type="component" value="Unassembled WGS sequence"/>
</dbReference>
<reference evidence="2 3" key="1">
    <citation type="submission" date="2016-08" db="EMBL/GenBank/DDBJ databases">
        <authorList>
            <person name="Seilhamer J.J."/>
        </authorList>
    </citation>
    <scope>NUCLEOTIDE SEQUENCE [LARGE SCALE GENOMIC DNA]</scope>
    <source>
        <strain evidence="2 3">CFBP7245</strain>
    </source>
</reference>
<dbReference type="PANTHER" id="PTHR13696:SF99">
    <property type="entry name" value="COBYRINIC ACID AC-DIAMIDE SYNTHASE"/>
    <property type="match status" value="1"/>
</dbReference>
<dbReference type="CDD" id="cd02042">
    <property type="entry name" value="ParAB_family"/>
    <property type="match status" value="1"/>
</dbReference>
<accession>A0A2S7BV46</accession>
<organism evidence="2 3">
    <name type="scientific">Xanthomonas dyei</name>
    <dbReference type="NCBI Taxonomy" id="743699"/>
    <lineage>
        <taxon>Bacteria</taxon>
        <taxon>Pseudomonadati</taxon>
        <taxon>Pseudomonadota</taxon>
        <taxon>Gammaproteobacteria</taxon>
        <taxon>Lysobacterales</taxon>
        <taxon>Lysobacteraceae</taxon>
        <taxon>Xanthomonas</taxon>
    </lineage>
</organism>
<evidence type="ECO:0000313" key="2">
    <source>
        <dbReference type="EMBL" id="PPU49055.1"/>
    </source>
</evidence>
<dbReference type="RefSeq" id="WP_104617619.1">
    <property type="nucleotide sequence ID" value="NZ_JBHLXZ010000081.1"/>
</dbReference>